<evidence type="ECO:0000256" key="3">
    <source>
        <dbReference type="SAM" id="Phobius"/>
    </source>
</evidence>
<evidence type="ECO:0000256" key="2">
    <source>
        <dbReference type="RuleBase" id="RU000363"/>
    </source>
</evidence>
<comment type="caution">
    <text evidence="4">The sequence shown here is derived from an EMBL/GenBank/DDBJ whole genome shotgun (WGS) entry which is preliminary data.</text>
</comment>
<keyword evidence="1" id="KW-0521">NADP</keyword>
<dbReference type="Pfam" id="PF00106">
    <property type="entry name" value="adh_short"/>
    <property type="match status" value="2"/>
</dbReference>
<keyword evidence="3" id="KW-0812">Transmembrane</keyword>
<evidence type="ECO:0000313" key="4">
    <source>
        <dbReference type="EMBL" id="TVY73439.1"/>
    </source>
</evidence>
<keyword evidence="3" id="KW-0472">Membrane</keyword>
<dbReference type="InterPro" id="IPR051911">
    <property type="entry name" value="SDR_oxidoreductase"/>
</dbReference>
<name>A0A8T9C0T8_9HELO</name>
<keyword evidence="3" id="KW-1133">Transmembrane helix</keyword>
<dbReference type="PANTHER" id="PTHR43976">
    <property type="entry name" value="SHORT CHAIN DEHYDROGENASE"/>
    <property type="match status" value="1"/>
</dbReference>
<sequence>MSSADKPLVWFITGCSSGFGLTLAMLALRSGHKVIATSRNPSKTPELLQQVESQGGIWLELDITAEKEVMQTVLAQVQSLMNTNFIGPFNLIQAALPGMRAQKSGIIVNISSAAGVDPRPAMGMYGASKFALEGMSQGLAKEVAPFGIRVLIVQPGAFATNMMNVVTMNSNPLSKGYEDTEVGKFMALFDGAQRAQNGKSFVAANDVEKGSQGIFEVVTGTGRGEGKEQHWRLPLSRDIAQRTKEQVERLQLGYETFRDIWENTGRD</sequence>
<proteinExistence type="inferred from homology"/>
<dbReference type="EMBL" id="QGMK01001079">
    <property type="protein sequence ID" value="TVY73439.1"/>
    <property type="molecule type" value="Genomic_DNA"/>
</dbReference>
<organism evidence="4 5">
    <name type="scientific">Lachnellula suecica</name>
    <dbReference type="NCBI Taxonomy" id="602035"/>
    <lineage>
        <taxon>Eukaryota</taxon>
        <taxon>Fungi</taxon>
        <taxon>Dikarya</taxon>
        <taxon>Ascomycota</taxon>
        <taxon>Pezizomycotina</taxon>
        <taxon>Leotiomycetes</taxon>
        <taxon>Helotiales</taxon>
        <taxon>Lachnaceae</taxon>
        <taxon>Lachnellula</taxon>
    </lineage>
</organism>
<dbReference type="PRINTS" id="PR00080">
    <property type="entry name" value="SDRFAMILY"/>
</dbReference>
<dbReference type="OrthoDB" id="1274115at2759"/>
<dbReference type="PRINTS" id="PR00081">
    <property type="entry name" value="GDHRDH"/>
</dbReference>
<dbReference type="InterPro" id="IPR036291">
    <property type="entry name" value="NAD(P)-bd_dom_sf"/>
</dbReference>
<reference evidence="4 5" key="1">
    <citation type="submission" date="2018-05" db="EMBL/GenBank/DDBJ databases">
        <title>Genome sequencing and assembly of the regulated plant pathogen Lachnellula willkommii and related sister species for the development of diagnostic species identification markers.</title>
        <authorList>
            <person name="Giroux E."/>
            <person name="Bilodeau G."/>
        </authorList>
    </citation>
    <scope>NUCLEOTIDE SEQUENCE [LARGE SCALE GENOMIC DNA]</scope>
    <source>
        <strain evidence="4 5">CBS 268.59</strain>
    </source>
</reference>
<comment type="similarity">
    <text evidence="2">Belongs to the short-chain dehydrogenases/reductases (SDR) family.</text>
</comment>
<keyword evidence="5" id="KW-1185">Reference proteome</keyword>
<dbReference type="Proteomes" id="UP000469558">
    <property type="component" value="Unassembled WGS sequence"/>
</dbReference>
<dbReference type="AlphaFoldDB" id="A0A8T9C0T8"/>
<dbReference type="SUPFAM" id="SSF51735">
    <property type="entry name" value="NAD(P)-binding Rossmann-fold domains"/>
    <property type="match status" value="1"/>
</dbReference>
<protein>
    <submittedName>
        <fullName evidence="4">Putative oxidoreductase</fullName>
    </submittedName>
</protein>
<evidence type="ECO:0000313" key="5">
    <source>
        <dbReference type="Proteomes" id="UP000469558"/>
    </source>
</evidence>
<dbReference type="PROSITE" id="PS00061">
    <property type="entry name" value="ADH_SHORT"/>
    <property type="match status" value="1"/>
</dbReference>
<dbReference type="Gene3D" id="3.40.50.720">
    <property type="entry name" value="NAD(P)-binding Rossmann-like Domain"/>
    <property type="match status" value="2"/>
</dbReference>
<dbReference type="InterPro" id="IPR002347">
    <property type="entry name" value="SDR_fam"/>
</dbReference>
<dbReference type="InterPro" id="IPR020904">
    <property type="entry name" value="Sc_DH/Rdtase_CS"/>
</dbReference>
<feature type="transmembrane region" description="Helical" evidence="3">
    <location>
        <begin position="7"/>
        <end position="28"/>
    </location>
</feature>
<dbReference type="PANTHER" id="PTHR43976:SF6">
    <property type="entry name" value="OXIDOREDUCTASE, PUTATIVE (AFU_ORTHOLOGUE AFUA_1G13950)-RELATED"/>
    <property type="match status" value="1"/>
</dbReference>
<evidence type="ECO:0000256" key="1">
    <source>
        <dbReference type="ARBA" id="ARBA00022857"/>
    </source>
</evidence>
<dbReference type="GO" id="GO:0016491">
    <property type="term" value="F:oxidoreductase activity"/>
    <property type="evidence" value="ECO:0007669"/>
    <property type="project" value="UniProtKB-KW"/>
</dbReference>
<accession>A0A8T9C0T8</accession>
<gene>
    <name evidence="4" type="ORF">LSUE1_G008949</name>
</gene>